<dbReference type="EMBL" id="CM037614">
    <property type="protein sequence ID" value="KAH8018115.1"/>
    <property type="molecule type" value="Genomic_DNA"/>
</dbReference>
<gene>
    <name evidence="1" type="ORF">K3G42_033693</name>
</gene>
<name>A0ACB8GF46_9SAUR</name>
<keyword evidence="2" id="KW-1185">Reference proteome</keyword>
<organism evidence="1 2">
    <name type="scientific">Sphaerodactylus townsendi</name>
    <dbReference type="NCBI Taxonomy" id="933632"/>
    <lineage>
        <taxon>Eukaryota</taxon>
        <taxon>Metazoa</taxon>
        <taxon>Chordata</taxon>
        <taxon>Craniata</taxon>
        <taxon>Vertebrata</taxon>
        <taxon>Euteleostomi</taxon>
        <taxon>Lepidosauria</taxon>
        <taxon>Squamata</taxon>
        <taxon>Bifurcata</taxon>
        <taxon>Gekkota</taxon>
        <taxon>Sphaerodactylidae</taxon>
        <taxon>Sphaerodactylus</taxon>
    </lineage>
</organism>
<protein>
    <submittedName>
        <fullName evidence="1">Uncharacterized protein</fullName>
    </submittedName>
</protein>
<sequence length="152" mass="17210">MTWTLPAIATLADPIPHGSLNGSPHVHIGFRTSCFSRFLKLGGIFGLLQLQGPQLLHFPEQFLFGLLCCLQKFAFLLLPIHLKLTIQRFPFSVKLFSQLKPLMNTIISQGFTGFLLFMLGPFQCCVLRMKGERVWIITGSQPSWVICIFMVR</sequence>
<evidence type="ECO:0000313" key="2">
    <source>
        <dbReference type="Proteomes" id="UP000827872"/>
    </source>
</evidence>
<dbReference type="Proteomes" id="UP000827872">
    <property type="component" value="Linkage Group LG01"/>
</dbReference>
<proteinExistence type="predicted"/>
<accession>A0ACB8GF46</accession>
<comment type="caution">
    <text evidence="1">The sequence shown here is derived from an EMBL/GenBank/DDBJ whole genome shotgun (WGS) entry which is preliminary data.</text>
</comment>
<evidence type="ECO:0000313" key="1">
    <source>
        <dbReference type="EMBL" id="KAH8018115.1"/>
    </source>
</evidence>
<reference evidence="1" key="1">
    <citation type="submission" date="2021-08" db="EMBL/GenBank/DDBJ databases">
        <title>The first chromosome-level gecko genome reveals the dynamic sex chromosomes of Neotropical dwarf geckos (Sphaerodactylidae: Sphaerodactylus).</title>
        <authorList>
            <person name="Pinto B.J."/>
            <person name="Keating S.E."/>
            <person name="Gamble T."/>
        </authorList>
    </citation>
    <scope>NUCLEOTIDE SEQUENCE</scope>
    <source>
        <strain evidence="1">TG3544</strain>
    </source>
</reference>